<gene>
    <name evidence="4" type="ORF">HNR42_003384</name>
</gene>
<dbReference type="Gene3D" id="3.40.630.30">
    <property type="match status" value="1"/>
</dbReference>
<reference evidence="4 5" key="1">
    <citation type="submission" date="2020-08" db="EMBL/GenBank/DDBJ databases">
        <title>Genomic Encyclopedia of Type Strains, Phase IV (KMG-IV): sequencing the most valuable type-strain genomes for metagenomic binning, comparative biology and taxonomic classification.</title>
        <authorList>
            <person name="Goeker M."/>
        </authorList>
    </citation>
    <scope>NUCLEOTIDE SEQUENCE [LARGE SCALE GENOMIC DNA]</scope>
    <source>
        <strain evidence="4 5">DSM 21458</strain>
    </source>
</reference>
<dbReference type="GO" id="GO:0016747">
    <property type="term" value="F:acyltransferase activity, transferring groups other than amino-acyl groups"/>
    <property type="evidence" value="ECO:0007669"/>
    <property type="project" value="InterPro"/>
</dbReference>
<sequence length="276" mass="29899">MSAFRLEAAHLYSLPQLSSAFARGFEGYFVPVADDPQALSTRLRTEQIDLFSSRVALAEGDDLPVGTALIARRGEASRLAGMGIAPGWRSRKLGAALLDCVIAEARARGEKRMLLEVIEGNDPAVRLYRSRGFEVTRRLLGYQAEHPAGEDTPLEEISLEAALEAVTRWGERDLPWQLAPATLAALTPPARAYRLEGAVALLSVSPQSVALRALVVPPELRGQGRATRLLRALAFRHAAPVWAVPAIVPETLGAATLARAGFRVYSLSQLEMCLEL</sequence>
<keyword evidence="5" id="KW-1185">Reference proteome</keyword>
<evidence type="ECO:0000313" key="4">
    <source>
        <dbReference type="EMBL" id="MBB6099924.1"/>
    </source>
</evidence>
<dbReference type="AlphaFoldDB" id="A0A841I4F3"/>
<keyword evidence="4" id="KW-0689">Ribosomal protein</keyword>
<keyword evidence="1" id="KW-0808">Transferase</keyword>
<dbReference type="InterPro" id="IPR016181">
    <property type="entry name" value="Acyl_CoA_acyltransferase"/>
</dbReference>
<evidence type="ECO:0000256" key="1">
    <source>
        <dbReference type="ARBA" id="ARBA00022679"/>
    </source>
</evidence>
<evidence type="ECO:0000313" key="5">
    <source>
        <dbReference type="Proteomes" id="UP000569951"/>
    </source>
</evidence>
<keyword evidence="2" id="KW-0012">Acyltransferase</keyword>
<dbReference type="InterPro" id="IPR050680">
    <property type="entry name" value="YpeA/RimI_acetyltransf"/>
</dbReference>
<organism evidence="4 5">
    <name type="scientific">Deinobacterium chartae</name>
    <dbReference type="NCBI Taxonomy" id="521158"/>
    <lineage>
        <taxon>Bacteria</taxon>
        <taxon>Thermotogati</taxon>
        <taxon>Deinococcota</taxon>
        <taxon>Deinococci</taxon>
        <taxon>Deinococcales</taxon>
        <taxon>Deinococcaceae</taxon>
        <taxon>Deinobacterium</taxon>
    </lineage>
</organism>
<dbReference type="RefSeq" id="WP_183988664.1">
    <property type="nucleotide sequence ID" value="NZ_JACHHG010000017.1"/>
</dbReference>
<dbReference type="PANTHER" id="PTHR43420">
    <property type="entry name" value="ACETYLTRANSFERASE"/>
    <property type="match status" value="1"/>
</dbReference>
<name>A0A841I4F3_9DEIO</name>
<keyword evidence="4" id="KW-0687">Ribonucleoprotein</keyword>
<proteinExistence type="predicted"/>
<dbReference type="InterPro" id="IPR000182">
    <property type="entry name" value="GNAT_dom"/>
</dbReference>
<feature type="domain" description="N-acetyltransferase" evidence="3">
    <location>
        <begin position="4"/>
        <end position="164"/>
    </location>
</feature>
<comment type="caution">
    <text evidence="4">The sequence shown here is derived from an EMBL/GenBank/DDBJ whole genome shotgun (WGS) entry which is preliminary data.</text>
</comment>
<dbReference type="CDD" id="cd04301">
    <property type="entry name" value="NAT_SF"/>
    <property type="match status" value="1"/>
</dbReference>
<dbReference type="Proteomes" id="UP000569951">
    <property type="component" value="Unassembled WGS sequence"/>
</dbReference>
<dbReference type="Pfam" id="PF00583">
    <property type="entry name" value="Acetyltransf_1"/>
    <property type="match status" value="1"/>
</dbReference>
<evidence type="ECO:0000256" key="2">
    <source>
        <dbReference type="ARBA" id="ARBA00023315"/>
    </source>
</evidence>
<accession>A0A841I4F3</accession>
<dbReference type="GO" id="GO:0005840">
    <property type="term" value="C:ribosome"/>
    <property type="evidence" value="ECO:0007669"/>
    <property type="project" value="UniProtKB-KW"/>
</dbReference>
<dbReference type="SUPFAM" id="SSF55729">
    <property type="entry name" value="Acyl-CoA N-acyltransferases (Nat)"/>
    <property type="match status" value="2"/>
</dbReference>
<evidence type="ECO:0000259" key="3">
    <source>
        <dbReference type="PROSITE" id="PS51186"/>
    </source>
</evidence>
<protein>
    <submittedName>
        <fullName evidence="4">Ribosomal protein S18 acetylase RimI-like enzyme</fullName>
    </submittedName>
</protein>
<dbReference type="EMBL" id="JACHHG010000017">
    <property type="protein sequence ID" value="MBB6099924.1"/>
    <property type="molecule type" value="Genomic_DNA"/>
</dbReference>
<dbReference type="PROSITE" id="PS51186">
    <property type="entry name" value="GNAT"/>
    <property type="match status" value="1"/>
</dbReference>